<dbReference type="GO" id="GO:0005524">
    <property type="term" value="F:ATP binding"/>
    <property type="evidence" value="ECO:0007669"/>
    <property type="project" value="UniProtKB-KW"/>
</dbReference>
<dbReference type="SUPFAM" id="SSF56112">
    <property type="entry name" value="Protein kinase-like (PK-like)"/>
    <property type="match status" value="1"/>
</dbReference>
<proteinExistence type="predicted"/>
<dbReference type="PANTHER" id="PTHR24055">
    <property type="entry name" value="MITOGEN-ACTIVATED PROTEIN KINASE"/>
    <property type="match status" value="1"/>
</dbReference>
<evidence type="ECO:0000259" key="4">
    <source>
        <dbReference type="PROSITE" id="PS50011"/>
    </source>
</evidence>
<evidence type="ECO:0000256" key="2">
    <source>
        <dbReference type="ARBA" id="ARBA00022741"/>
    </source>
</evidence>
<accession>A0A9N9Y389</accession>
<dbReference type="GO" id="GO:0004674">
    <property type="term" value="F:protein serine/threonine kinase activity"/>
    <property type="evidence" value="ECO:0007669"/>
    <property type="project" value="UniProtKB-KW"/>
</dbReference>
<reference evidence="6" key="1">
    <citation type="submission" date="2019-06" db="EMBL/GenBank/DDBJ databases">
        <authorList>
            <person name="Broberg M."/>
        </authorList>
    </citation>
    <scope>NUCLEOTIDE SEQUENCE [LARGE SCALE GENOMIC DNA]</scope>
</reference>
<gene>
    <name evidence="5" type="ORF">CBYS24578_00017958</name>
</gene>
<evidence type="ECO:0000313" key="5">
    <source>
        <dbReference type="EMBL" id="CAG9983869.1"/>
    </source>
</evidence>
<dbReference type="InterPro" id="IPR000719">
    <property type="entry name" value="Prot_kinase_dom"/>
</dbReference>
<name>A0A9N9Y389_9HYPO</name>
<feature type="domain" description="Protein kinase" evidence="4">
    <location>
        <begin position="45"/>
        <end position="443"/>
    </location>
</feature>
<reference evidence="5 6" key="2">
    <citation type="submission" date="2021-10" db="EMBL/GenBank/DDBJ databases">
        <authorList>
            <person name="Piombo E."/>
        </authorList>
    </citation>
    <scope>NUCLEOTIDE SEQUENCE [LARGE SCALE GENOMIC DNA]</scope>
</reference>
<dbReference type="AlphaFoldDB" id="A0A9N9Y389"/>
<evidence type="ECO:0000256" key="1">
    <source>
        <dbReference type="ARBA" id="ARBA00022527"/>
    </source>
</evidence>
<dbReference type="Gene3D" id="3.30.200.20">
    <property type="entry name" value="Phosphorylase Kinase, domain 1"/>
    <property type="match status" value="1"/>
</dbReference>
<keyword evidence="6" id="KW-1185">Reference proteome</keyword>
<keyword evidence="1" id="KW-0808">Transferase</keyword>
<keyword evidence="3" id="KW-0067">ATP-binding</keyword>
<protein>
    <recommendedName>
        <fullName evidence="4">Protein kinase domain-containing protein</fullName>
    </recommendedName>
</protein>
<dbReference type="EMBL" id="CABFNO020001373">
    <property type="protein sequence ID" value="CAG9983869.1"/>
    <property type="molecule type" value="Genomic_DNA"/>
</dbReference>
<keyword evidence="1" id="KW-0723">Serine/threonine-protein kinase</keyword>
<dbReference type="PROSITE" id="PS50011">
    <property type="entry name" value="PROTEIN_KINASE_DOM"/>
    <property type="match status" value="1"/>
</dbReference>
<dbReference type="SMART" id="SM00220">
    <property type="entry name" value="S_TKc"/>
    <property type="match status" value="1"/>
</dbReference>
<dbReference type="Gene3D" id="1.10.510.10">
    <property type="entry name" value="Transferase(Phosphotransferase) domain 1"/>
    <property type="match status" value="1"/>
</dbReference>
<comment type="caution">
    <text evidence="5">The sequence shown here is derived from an EMBL/GenBank/DDBJ whole genome shotgun (WGS) entry which is preliminary data.</text>
</comment>
<evidence type="ECO:0000313" key="6">
    <source>
        <dbReference type="Proteomes" id="UP000754883"/>
    </source>
</evidence>
<dbReference type="Pfam" id="PF00069">
    <property type="entry name" value="Pkinase"/>
    <property type="match status" value="1"/>
</dbReference>
<dbReference type="InterPro" id="IPR011009">
    <property type="entry name" value="Kinase-like_dom_sf"/>
</dbReference>
<dbReference type="InterPro" id="IPR050117">
    <property type="entry name" value="MAPK"/>
</dbReference>
<dbReference type="OrthoDB" id="5979581at2759"/>
<evidence type="ECO:0000256" key="3">
    <source>
        <dbReference type="ARBA" id="ARBA00022840"/>
    </source>
</evidence>
<keyword evidence="1" id="KW-0418">Kinase</keyword>
<sequence>MGIKSLNLTTPHKSTYDFVEDENECPGGHYSVTPDEVFHGEKTKYQVMLNLHFGDKSTVWVCHDYDLAVKYWALKILSVDASNNTREHLVEDYVKKPLDRLEEEEQRCQLKKSICLPVDKFLVRGPKGNHQCFVYPLLGPQAQPGWMSTLSKILKNKDGFSPSNGLSPSDYKSFSRTYYQLANAVRFIHSQQLCHGRIIPGSVLHCIQGLDGKSVNDVCAILGGGRGRAMAMIDQTREESRGPVKRIHKGASDWKSRSVYWDVPLILKHLTSDIALIGFGQCFLQSSPPSTLDIPESYQPPELMLKGILGPGTDLWALGCTLYELRMGFPLLDFGSTDRIEQLQCIVQTLETLGGNVKDLESYGCPDINISRLSESKFVPALSEQLEERTITFLFNDPPVPYERTVMGRSTERIAFRNLLRKLLKYDYEKREGAEAIIKDGWVRKQRFLPKRPSRRRYRTKMLETESQR</sequence>
<dbReference type="Proteomes" id="UP000754883">
    <property type="component" value="Unassembled WGS sequence"/>
</dbReference>
<organism evidence="5 6">
    <name type="scientific">Clonostachys byssicola</name>
    <dbReference type="NCBI Taxonomy" id="160290"/>
    <lineage>
        <taxon>Eukaryota</taxon>
        <taxon>Fungi</taxon>
        <taxon>Dikarya</taxon>
        <taxon>Ascomycota</taxon>
        <taxon>Pezizomycotina</taxon>
        <taxon>Sordariomycetes</taxon>
        <taxon>Hypocreomycetidae</taxon>
        <taxon>Hypocreales</taxon>
        <taxon>Bionectriaceae</taxon>
        <taxon>Clonostachys</taxon>
    </lineage>
</organism>
<keyword evidence="2" id="KW-0547">Nucleotide-binding</keyword>